<evidence type="ECO:0000256" key="2">
    <source>
        <dbReference type="ARBA" id="ARBA00023043"/>
    </source>
</evidence>
<proteinExistence type="predicted"/>
<comment type="caution">
    <text evidence="4">The sequence shown here is derived from an EMBL/GenBank/DDBJ whole genome shotgun (WGS) entry which is preliminary data.</text>
</comment>
<dbReference type="Gene3D" id="1.25.40.20">
    <property type="entry name" value="Ankyrin repeat-containing domain"/>
    <property type="match status" value="3"/>
</dbReference>
<dbReference type="PANTHER" id="PTHR24189">
    <property type="entry name" value="MYOTROPHIN"/>
    <property type="match status" value="1"/>
</dbReference>
<organism evidence="4 5">
    <name type="scientific">Rhodococcus oryzae</name>
    <dbReference type="NCBI Taxonomy" id="2571143"/>
    <lineage>
        <taxon>Bacteria</taxon>
        <taxon>Bacillati</taxon>
        <taxon>Actinomycetota</taxon>
        <taxon>Actinomycetes</taxon>
        <taxon>Mycobacteriales</taxon>
        <taxon>Nocardiaceae</taxon>
        <taxon>Rhodococcus</taxon>
    </lineage>
</organism>
<accession>A0ABY2RS90</accession>
<evidence type="ECO:0000313" key="4">
    <source>
        <dbReference type="EMBL" id="TJZ81165.1"/>
    </source>
</evidence>
<dbReference type="Proteomes" id="UP000305109">
    <property type="component" value="Unassembled WGS sequence"/>
</dbReference>
<dbReference type="InterPro" id="IPR050745">
    <property type="entry name" value="Multifunctional_regulatory"/>
</dbReference>
<dbReference type="SUPFAM" id="SSF48403">
    <property type="entry name" value="Ankyrin repeat"/>
    <property type="match status" value="1"/>
</dbReference>
<dbReference type="PROSITE" id="PS50088">
    <property type="entry name" value="ANK_REPEAT"/>
    <property type="match status" value="1"/>
</dbReference>
<keyword evidence="1" id="KW-0677">Repeat</keyword>
<evidence type="ECO:0000256" key="3">
    <source>
        <dbReference type="PROSITE-ProRule" id="PRU00023"/>
    </source>
</evidence>
<evidence type="ECO:0000313" key="5">
    <source>
        <dbReference type="Proteomes" id="UP000305109"/>
    </source>
</evidence>
<keyword evidence="2 3" id="KW-0040">ANK repeat</keyword>
<reference evidence="4 5" key="1">
    <citation type="submission" date="2019-04" db="EMBL/GenBank/DDBJ databases">
        <title>Rhodococcus oryzae sp. nov., a novel actinomycete isolated from rhizosphere soil of rice (Oryza sativa L.).</title>
        <authorList>
            <person name="Li C."/>
        </authorList>
    </citation>
    <scope>NUCLEOTIDE SEQUENCE [LARGE SCALE GENOMIC DNA]</scope>
    <source>
        <strain evidence="4 5">NEAU-CX67</strain>
    </source>
</reference>
<sequence>MTESATGLTRYPDRAKAATEADEFLLLACLRYCPDDGADQWARASALLDAHPGIRAATVHTAAACADVSALRALLGADPGLARTEGGPFDWPPLLYLAYARHDNEVTEAAAVGGARLLLDAGADPNAGYLWHGDTPPFTALTGALGGGERGDDDQPRHPQAIPLARALLAAGANPNDGQALYNRMFGRDDDHLALLLECGLGRGDREPWSSRLGVELEGPAGLLADQLGWAILHDHPARVALLLDGGAAPDRRLRGGRTPLELATVYGKTDAARLLRAAGAPGPDLDAVDRLMAAGMIADRPTAAALLDEHPDLVAAAVARHPSAILRATGAGNACAVLLLAELGFDVDALGRADLPIEEPWETALHEAAGAGNGDLVTLLLRLGADPSVRDHRFGSTPADWAAHFGHSISELGPPPRGRV</sequence>
<dbReference type="PANTHER" id="PTHR24189:SF50">
    <property type="entry name" value="ANKYRIN REPEAT AND SOCS BOX PROTEIN 2"/>
    <property type="match status" value="1"/>
</dbReference>
<name>A0ABY2RS90_9NOCA</name>
<feature type="repeat" description="ANK" evidence="3">
    <location>
        <begin position="361"/>
        <end position="393"/>
    </location>
</feature>
<dbReference type="InterPro" id="IPR036770">
    <property type="entry name" value="Ankyrin_rpt-contain_sf"/>
</dbReference>
<dbReference type="SMART" id="SM00248">
    <property type="entry name" value="ANK"/>
    <property type="match status" value="5"/>
</dbReference>
<dbReference type="RefSeq" id="WP_136906209.1">
    <property type="nucleotide sequence ID" value="NZ_SUMD01000001.1"/>
</dbReference>
<keyword evidence="5" id="KW-1185">Reference proteome</keyword>
<dbReference type="Pfam" id="PF00023">
    <property type="entry name" value="Ank"/>
    <property type="match status" value="1"/>
</dbReference>
<gene>
    <name evidence="4" type="ORF">FCG67_00440</name>
</gene>
<dbReference type="PROSITE" id="PS50297">
    <property type="entry name" value="ANK_REP_REGION"/>
    <property type="match status" value="1"/>
</dbReference>
<protein>
    <submittedName>
        <fullName evidence="4">Ankyrin repeat domain-containing protein</fullName>
    </submittedName>
</protein>
<evidence type="ECO:0000256" key="1">
    <source>
        <dbReference type="ARBA" id="ARBA00022737"/>
    </source>
</evidence>
<dbReference type="EMBL" id="SUMD01000001">
    <property type="protein sequence ID" value="TJZ81165.1"/>
    <property type="molecule type" value="Genomic_DNA"/>
</dbReference>
<dbReference type="InterPro" id="IPR002110">
    <property type="entry name" value="Ankyrin_rpt"/>
</dbReference>